<name>A0A853JHN2_9GAMM</name>
<dbReference type="InterPro" id="IPR005618">
    <property type="entry name" value="OMPW"/>
</dbReference>
<organism evidence="2 3">
    <name type="scientific">Luteimonas salinisoli</name>
    <dbReference type="NCBI Taxonomy" id="2752307"/>
    <lineage>
        <taxon>Bacteria</taxon>
        <taxon>Pseudomonadati</taxon>
        <taxon>Pseudomonadota</taxon>
        <taxon>Gammaproteobacteria</taxon>
        <taxon>Lysobacterales</taxon>
        <taxon>Lysobacteraceae</taxon>
        <taxon>Luteimonas</taxon>
    </lineage>
</organism>
<keyword evidence="3" id="KW-1185">Reference proteome</keyword>
<evidence type="ECO:0000313" key="3">
    <source>
        <dbReference type="Proteomes" id="UP000578091"/>
    </source>
</evidence>
<feature type="signal peptide" evidence="1">
    <location>
        <begin position="1"/>
        <end position="24"/>
    </location>
</feature>
<sequence>MTRKPLATLLAAALFSAAALPAAAQPAGDWTLALGAHRIDPKSDNGALAGGTLPLDVGSDVRPTFAVEYFLRDGFGLEVLAALPFQHDVSIDGLGRVGSTRHLPPTASLQYHFNRGGRVSPLLGIGLNYTKFFSEDTSGALAGGDLSLGDSWGLAAHAGLDFRIGERGSLRIDARWIDIDTDVSVDGVRLGTAQIDPLVYGAAWVLRF</sequence>
<dbReference type="RefSeq" id="WP_180679992.1">
    <property type="nucleotide sequence ID" value="NZ_JACCKA010000091.1"/>
</dbReference>
<dbReference type="Proteomes" id="UP000578091">
    <property type="component" value="Unassembled WGS sequence"/>
</dbReference>
<dbReference type="PANTHER" id="PTHR36920:SF1">
    <property type="entry name" value="OUTER MEMBRANE PROTEIN W"/>
    <property type="match status" value="1"/>
</dbReference>
<dbReference type="PANTHER" id="PTHR36920">
    <property type="match status" value="1"/>
</dbReference>
<feature type="chain" id="PRO_5032575755" evidence="1">
    <location>
        <begin position="25"/>
        <end position="208"/>
    </location>
</feature>
<dbReference type="Gene3D" id="2.40.160.20">
    <property type="match status" value="1"/>
</dbReference>
<gene>
    <name evidence="2" type="ORF">H0E84_17800</name>
</gene>
<dbReference type="Pfam" id="PF03922">
    <property type="entry name" value="OmpW"/>
    <property type="match status" value="1"/>
</dbReference>
<dbReference type="InterPro" id="IPR011250">
    <property type="entry name" value="OMP/PagP_B-barrel"/>
</dbReference>
<protein>
    <submittedName>
        <fullName evidence="2">OmpW family protein</fullName>
    </submittedName>
</protein>
<comment type="caution">
    <text evidence="2">The sequence shown here is derived from an EMBL/GenBank/DDBJ whole genome shotgun (WGS) entry which is preliminary data.</text>
</comment>
<keyword evidence="1" id="KW-0732">Signal</keyword>
<dbReference type="EMBL" id="JACCKA010000091">
    <property type="protein sequence ID" value="NZA28232.1"/>
    <property type="molecule type" value="Genomic_DNA"/>
</dbReference>
<dbReference type="SUPFAM" id="SSF56925">
    <property type="entry name" value="OMPA-like"/>
    <property type="match status" value="1"/>
</dbReference>
<accession>A0A853JHN2</accession>
<dbReference type="GO" id="GO:0055085">
    <property type="term" value="P:transmembrane transport"/>
    <property type="evidence" value="ECO:0007669"/>
    <property type="project" value="TreeGrafter"/>
</dbReference>
<proteinExistence type="predicted"/>
<reference evidence="2 3" key="1">
    <citation type="submission" date="2020-07" db="EMBL/GenBank/DDBJ databases">
        <title>Luteimonas sp. SJ-92.</title>
        <authorList>
            <person name="Huang X.-X."/>
            <person name="Xu L."/>
            <person name="Sun J.-Q."/>
        </authorList>
    </citation>
    <scope>NUCLEOTIDE SEQUENCE [LARGE SCALE GENOMIC DNA]</scope>
    <source>
        <strain evidence="2 3">SJ-92</strain>
    </source>
</reference>
<dbReference type="GO" id="GO:0019867">
    <property type="term" value="C:outer membrane"/>
    <property type="evidence" value="ECO:0007669"/>
    <property type="project" value="InterPro"/>
</dbReference>
<dbReference type="AlphaFoldDB" id="A0A853JHN2"/>
<evidence type="ECO:0000313" key="2">
    <source>
        <dbReference type="EMBL" id="NZA28232.1"/>
    </source>
</evidence>
<evidence type="ECO:0000256" key="1">
    <source>
        <dbReference type="SAM" id="SignalP"/>
    </source>
</evidence>